<sequence length="78" mass="9172">MKNMKWLLRQAYELGIYYVIAVCILLLFSESMNIALRFWSEGRMSFWGNGLWQLHFFTAMPIALYVYIDGVIGTPTRD</sequence>
<reference evidence="3" key="1">
    <citation type="submission" date="2017-02" db="EMBL/GenBank/DDBJ databases">
        <authorList>
            <person name="Varghese N."/>
            <person name="Submissions S."/>
        </authorList>
    </citation>
    <scope>NUCLEOTIDE SEQUENCE [LARGE SCALE GENOMIC DNA]</scope>
    <source>
        <strain evidence="3">DSM 22720</strain>
    </source>
</reference>
<evidence type="ECO:0000256" key="1">
    <source>
        <dbReference type="SAM" id="Phobius"/>
    </source>
</evidence>
<dbReference type="Proteomes" id="UP000190162">
    <property type="component" value="Unassembled WGS sequence"/>
</dbReference>
<keyword evidence="1" id="KW-0812">Transmembrane</keyword>
<evidence type="ECO:0000313" key="2">
    <source>
        <dbReference type="EMBL" id="SKA60527.1"/>
    </source>
</evidence>
<protein>
    <recommendedName>
        <fullName evidence="4">Solute:sodium symporter small subunit</fullName>
    </recommendedName>
</protein>
<dbReference type="OrthoDB" id="5878458at2"/>
<organism evidence="2 3">
    <name type="scientific">Enterovibrio nigricans DSM 22720</name>
    <dbReference type="NCBI Taxonomy" id="1121868"/>
    <lineage>
        <taxon>Bacteria</taxon>
        <taxon>Pseudomonadati</taxon>
        <taxon>Pseudomonadota</taxon>
        <taxon>Gammaproteobacteria</taxon>
        <taxon>Vibrionales</taxon>
        <taxon>Vibrionaceae</taxon>
        <taxon>Enterovibrio</taxon>
    </lineage>
</organism>
<gene>
    <name evidence="2" type="ORF">SAMN02745132_03311</name>
</gene>
<name>A0A1T4V6I3_9GAMM</name>
<dbReference type="AlphaFoldDB" id="A0A1T4V6I3"/>
<keyword evidence="1" id="KW-0472">Membrane</keyword>
<keyword evidence="3" id="KW-1185">Reference proteome</keyword>
<keyword evidence="1" id="KW-1133">Transmembrane helix</keyword>
<evidence type="ECO:0000313" key="3">
    <source>
        <dbReference type="Proteomes" id="UP000190162"/>
    </source>
</evidence>
<feature type="transmembrane region" description="Helical" evidence="1">
    <location>
        <begin position="15"/>
        <end position="39"/>
    </location>
</feature>
<feature type="transmembrane region" description="Helical" evidence="1">
    <location>
        <begin position="51"/>
        <end position="68"/>
    </location>
</feature>
<dbReference type="RefSeq" id="WP_078753535.1">
    <property type="nucleotide sequence ID" value="NZ_FUXU01000050.1"/>
</dbReference>
<evidence type="ECO:0008006" key="4">
    <source>
        <dbReference type="Google" id="ProtNLM"/>
    </source>
</evidence>
<dbReference type="EMBL" id="FUXU01000050">
    <property type="protein sequence ID" value="SKA60527.1"/>
    <property type="molecule type" value="Genomic_DNA"/>
</dbReference>
<proteinExistence type="predicted"/>
<accession>A0A1T4V6I3</accession>